<evidence type="ECO:0000313" key="3">
    <source>
        <dbReference type="Proteomes" id="UP001526246"/>
    </source>
</evidence>
<dbReference type="EMBL" id="JAPDOB010000002">
    <property type="protein sequence ID" value="MCW3798177.1"/>
    <property type="molecule type" value="Genomic_DNA"/>
</dbReference>
<feature type="signal peptide" evidence="1">
    <location>
        <begin position="1"/>
        <end position="24"/>
    </location>
</feature>
<dbReference type="RefSeq" id="WP_264882891.1">
    <property type="nucleotide sequence ID" value="NZ_JAPDOB010000002.1"/>
</dbReference>
<evidence type="ECO:0000313" key="2">
    <source>
        <dbReference type="EMBL" id="MCW3798177.1"/>
    </source>
</evidence>
<proteinExistence type="predicted"/>
<comment type="caution">
    <text evidence="2">The sequence shown here is derived from an EMBL/GenBank/DDBJ whole genome shotgun (WGS) entry which is preliminary data.</text>
</comment>
<dbReference type="Proteomes" id="UP001526246">
    <property type="component" value="Unassembled WGS sequence"/>
</dbReference>
<name>A0ABT3JGH8_9SPHN</name>
<organism evidence="2 3">
    <name type="scientific">Sphingomonas arvum</name>
    <dbReference type="NCBI Taxonomy" id="2992113"/>
    <lineage>
        <taxon>Bacteria</taxon>
        <taxon>Pseudomonadati</taxon>
        <taxon>Pseudomonadota</taxon>
        <taxon>Alphaproteobacteria</taxon>
        <taxon>Sphingomonadales</taxon>
        <taxon>Sphingomonadaceae</taxon>
        <taxon>Sphingomonas</taxon>
    </lineage>
</organism>
<accession>A0ABT3JGH8</accession>
<protein>
    <submittedName>
        <fullName evidence="2">UrcA family protein</fullName>
    </submittedName>
</protein>
<evidence type="ECO:0000256" key="1">
    <source>
        <dbReference type="SAM" id="SignalP"/>
    </source>
</evidence>
<dbReference type="InterPro" id="IPR030972">
    <property type="entry name" value="UrcA_uranyl"/>
</dbReference>
<feature type="chain" id="PRO_5045092488" evidence="1">
    <location>
        <begin position="25"/>
        <end position="135"/>
    </location>
</feature>
<keyword evidence="3" id="KW-1185">Reference proteome</keyword>
<gene>
    <name evidence="2" type="ORF">OMW55_10210</name>
</gene>
<dbReference type="NCBIfam" id="TIGR04433">
    <property type="entry name" value="UrcA_uranyl"/>
    <property type="match status" value="1"/>
</dbReference>
<keyword evidence="1" id="KW-0732">Signal</keyword>
<sequence>MTSSPVLTAAVALATLLLPAVATAAPPRQRVDTIVQGRRSSTLLRSQVGYADLDLTRKKGEKQLIHRVSNAISRACPSDSVIEKHQCRNEAWIKVRPQIKQALYNARNMDGFVETVSMVIVVPAGETAALAAQRR</sequence>
<reference evidence="2 3" key="1">
    <citation type="submission" date="2022-10" db="EMBL/GenBank/DDBJ databases">
        <title>Sphingomonas sp.</title>
        <authorList>
            <person name="Jin C."/>
        </authorList>
    </citation>
    <scope>NUCLEOTIDE SEQUENCE [LARGE SCALE GENOMIC DNA]</scope>
    <source>
        <strain evidence="2 3">BN140010</strain>
    </source>
</reference>